<organism evidence="2">
    <name type="scientific">Archaeoglobus fulgidus</name>
    <dbReference type="NCBI Taxonomy" id="2234"/>
    <lineage>
        <taxon>Archaea</taxon>
        <taxon>Methanobacteriati</taxon>
        <taxon>Methanobacteriota</taxon>
        <taxon>Archaeoglobi</taxon>
        <taxon>Archaeoglobales</taxon>
        <taxon>Archaeoglobaceae</taxon>
        <taxon>Archaeoglobus</taxon>
    </lineage>
</organism>
<comment type="caution">
    <text evidence="2">The sequence shown here is derived from an EMBL/GenBank/DDBJ whole genome shotgun (WGS) entry which is preliminary data.</text>
</comment>
<proteinExistence type="predicted"/>
<reference evidence="2" key="1">
    <citation type="journal article" date="2020" name="mSystems">
        <title>Genome- and Community-Level Interaction Insights into Carbon Utilization and Element Cycling Functions of Hydrothermarchaeota in Hydrothermal Sediment.</title>
        <authorList>
            <person name="Zhou Z."/>
            <person name="Liu Y."/>
            <person name="Xu W."/>
            <person name="Pan J."/>
            <person name="Luo Z.H."/>
            <person name="Li M."/>
        </authorList>
    </citation>
    <scope>NUCLEOTIDE SEQUENCE [LARGE SCALE GENOMIC DNA]</scope>
    <source>
        <strain evidence="2">SpSt-26</strain>
    </source>
</reference>
<dbReference type="NCBIfam" id="TIGR03684">
    <property type="entry name" value="arCOG00985"/>
    <property type="match status" value="1"/>
</dbReference>
<dbReference type="AlphaFoldDB" id="A0A7J2TKX5"/>
<dbReference type="GO" id="GO:0001731">
    <property type="term" value="P:formation of translation preinitiation complex"/>
    <property type="evidence" value="ECO:0007669"/>
    <property type="project" value="TreeGrafter"/>
</dbReference>
<dbReference type="InterPro" id="IPR004521">
    <property type="entry name" value="Uncharacterised_CHP00451"/>
</dbReference>
<dbReference type="PANTHER" id="PTHR22798">
    <property type="entry name" value="MCT-1 PROTEIN"/>
    <property type="match status" value="1"/>
</dbReference>
<name>A0A7J2TKX5_ARCFL</name>
<dbReference type="InterPro" id="IPR002478">
    <property type="entry name" value="PUA"/>
</dbReference>
<dbReference type="InterPro" id="IPR016437">
    <property type="entry name" value="MCT-1/Tma20"/>
</dbReference>
<dbReference type="InterPro" id="IPR022430">
    <property type="entry name" value="CHP03684"/>
</dbReference>
<dbReference type="NCBIfam" id="TIGR00451">
    <property type="entry name" value="unchar_dom_2"/>
    <property type="match status" value="1"/>
</dbReference>
<gene>
    <name evidence="2" type="ORF">ENP88_06255</name>
</gene>
<dbReference type="Gene3D" id="3.10.450.120">
    <property type="entry name" value="Pre-PUA domain, domain 1"/>
    <property type="match status" value="1"/>
</dbReference>
<dbReference type="Pfam" id="PF01472">
    <property type="entry name" value="PUA"/>
    <property type="match status" value="1"/>
</dbReference>
<dbReference type="PROSITE" id="PS50890">
    <property type="entry name" value="PUA"/>
    <property type="match status" value="1"/>
</dbReference>
<dbReference type="InterPro" id="IPR015947">
    <property type="entry name" value="PUA-like_sf"/>
</dbReference>
<dbReference type="GO" id="GO:0003723">
    <property type="term" value="F:RNA binding"/>
    <property type="evidence" value="ECO:0007669"/>
    <property type="project" value="InterPro"/>
</dbReference>
<protein>
    <submittedName>
        <fullName evidence="2">Pseudouridine synthase</fullName>
    </submittedName>
</protein>
<evidence type="ECO:0000313" key="2">
    <source>
        <dbReference type="EMBL" id="HEH35731.1"/>
    </source>
</evidence>
<accession>A0A7J2TKX5</accession>
<sequence>MQRRRLRKKEAKEISREVFERAGIIVEGEMDAIDFGELKIILVNGEALLMEFNGKRYVSVYGAIKLRPEKYKVTVDQGAMDFIMNGADVMKPGIKYADPRIKEGDFVYVTAEPKDVPIAVGIALCGAEEMKGKGKAIKNVHHVKDKIWRYLLESRLIL</sequence>
<dbReference type="Gene3D" id="2.30.130.10">
    <property type="entry name" value="PUA domain"/>
    <property type="match status" value="1"/>
</dbReference>
<dbReference type="SMART" id="SM00359">
    <property type="entry name" value="PUA"/>
    <property type="match status" value="1"/>
</dbReference>
<dbReference type="CDD" id="cd21154">
    <property type="entry name" value="PUA_MJ1432-like"/>
    <property type="match status" value="1"/>
</dbReference>
<evidence type="ECO:0000259" key="1">
    <source>
        <dbReference type="SMART" id="SM00359"/>
    </source>
</evidence>
<dbReference type="EMBL" id="DSLA01000096">
    <property type="protein sequence ID" value="HEH35731.1"/>
    <property type="molecule type" value="Genomic_DNA"/>
</dbReference>
<dbReference type="PANTHER" id="PTHR22798:SF0">
    <property type="entry name" value="MALIGNANT T-CELL-AMPLIFIED SEQUENCE 1"/>
    <property type="match status" value="1"/>
</dbReference>
<dbReference type="SUPFAM" id="SSF88697">
    <property type="entry name" value="PUA domain-like"/>
    <property type="match status" value="1"/>
</dbReference>
<dbReference type="InterPro" id="IPR036974">
    <property type="entry name" value="PUA_sf"/>
</dbReference>
<dbReference type="PIRSF" id="PIRSF005067">
    <property type="entry name" value="Tma_RNA-bind_prd"/>
    <property type="match status" value="1"/>
</dbReference>
<feature type="domain" description="PUA" evidence="1">
    <location>
        <begin position="71"/>
        <end position="144"/>
    </location>
</feature>